<dbReference type="InterPro" id="IPR042197">
    <property type="entry name" value="Apaf_helical"/>
</dbReference>
<dbReference type="EC" id="3.2.2.6" evidence="1"/>
<evidence type="ECO:0000256" key="6">
    <source>
        <dbReference type="ARBA" id="ARBA00023027"/>
    </source>
</evidence>
<accession>A0A2N9G555</accession>
<dbReference type="InterPro" id="IPR045344">
    <property type="entry name" value="C-JID"/>
</dbReference>
<reference evidence="10" key="1">
    <citation type="submission" date="2018-02" db="EMBL/GenBank/DDBJ databases">
        <authorList>
            <person name="Cohen D.B."/>
            <person name="Kent A.D."/>
        </authorList>
    </citation>
    <scope>NUCLEOTIDE SEQUENCE</scope>
</reference>
<evidence type="ECO:0000256" key="3">
    <source>
        <dbReference type="ARBA" id="ARBA00022737"/>
    </source>
</evidence>
<dbReference type="Gene3D" id="3.80.10.10">
    <property type="entry name" value="Ribonuclease Inhibitor"/>
    <property type="match status" value="3"/>
</dbReference>
<evidence type="ECO:0000256" key="5">
    <source>
        <dbReference type="ARBA" id="ARBA00022821"/>
    </source>
</evidence>
<dbReference type="Gene3D" id="1.10.8.430">
    <property type="entry name" value="Helical domain of apoptotic protease-activating factors"/>
    <property type="match status" value="1"/>
</dbReference>
<evidence type="ECO:0000313" key="10">
    <source>
        <dbReference type="EMBL" id="SPC94692.1"/>
    </source>
</evidence>
<sequence>MASLSTQNTSSSSSFSSFTPPWKYDVFLSFRGEDTRNNFTDHLYATLKQKVILIFRDEEKLERGKSISLELFKAIEESRFAIVILSRNYASSTWCLDELVKIIGCMKEMKLTVLPIFYDVDPSNVRKQTGIFAQAFAKHEEHFKDNIEKVQIWRTALREVANLKGWHVKDRPESEIIQDIVKGILHKSRHTFLVDKKGLVGINSRVEKLKSHLAIGLNDVRMVGIIGMGGIGKTTLAKVVYNMVSFQFEACSFISNVRQVSEKCGLPQLQQTLLNDLLMERDTDIHDVDNGALMIKNMLHRKRILLVLDDVDELDQLKSLAGRHDWFGPGSRIIITTRNKHLLKTHQVDDIYEAKGLNNDEALDLFNSKAFGTDHPAEYYLELSKEFVLYASGLPLAIEVMGSFLLGKSINEWKNALGRLKEFPERKVHSVLQTSFDGLEETEKNIFLDISCFFNHKDKDRVIEILDGLGLYAEIGLRVLIDKSLIKLYGNQLWMHDLLQEMGREIVRQKCPKDPGKRSRLWSYKDIDNVLTKNTGTEAVEGLVLTLPEPKEVHWNPNAFSKMKSLKLLVLHNVHLPRGLKALPDGLRILDWKDFPSKSLPLSSQPHDLVELRMCSSKIKRLWQGIKSLNNLKFIELKNSQQLIETPDFTQIPSIEKLVLEGCINLHTVHPSIGVLKKLTLLNLKGCKNLINLPSKFEMESLETLILTGCSKIKQIPEFGGNMERVSKLYVGDTSISHLPSSIGNLTSLASLDLRDCKNLVSLPSTTFDLKLLKDVDISGCSKLERLPENLGNAESIKVLDLSGTSLRQVPSSICLLKNLERLYFRGCKGLSSTESKSWYDVPSYSWPRSEPVESLFSLVWSCSLTKLDLSNCNLLAVPDTIGCVLSLEELNLSGNNFVSLPDSIIRLHNLEVIYLDNCTSLLTLPVFPLNMNYISASNCTSLDSLPYKLKPNDSFEPSLHLLNCLNLADNPGLIDILLARLKALLQGLPRQYPMGRYNLVIPGSEIPKWFSHQNMGDEVNINEPSHLCNEWMGIAVCALFFSNKHHPCDQINNHHELACHLIANGNHIYPLAGISSIAKVLSDHIWLLYLFPQNYDKHSINLLWEYNLNGFNQIGIRIETKGSGLTVKKCGFRLVYMKEIEDLKRTMGQSSNNLEDNKIKRSHDDYDGAGPSGEGSFNDVPHPKRIQRPMEFMADGKSDCEESSSSEYEECYEEFSDSD</sequence>
<dbReference type="Pfam" id="PF13855">
    <property type="entry name" value="LRR_8"/>
    <property type="match status" value="1"/>
</dbReference>
<keyword evidence="4" id="KW-0378">Hydrolase</keyword>
<keyword evidence="2" id="KW-0433">Leucine-rich repeat</keyword>
<dbReference type="Pfam" id="PF07725">
    <property type="entry name" value="LRR_3"/>
    <property type="match status" value="1"/>
</dbReference>
<dbReference type="FunFam" id="3.40.50.10140:FF:000007">
    <property type="entry name" value="Disease resistance protein (TIR-NBS-LRR class)"/>
    <property type="match status" value="1"/>
</dbReference>
<dbReference type="Pfam" id="PF01582">
    <property type="entry name" value="TIR"/>
    <property type="match status" value="1"/>
</dbReference>
<dbReference type="InterPro" id="IPR011713">
    <property type="entry name" value="Leu-rich_rpt_3"/>
</dbReference>
<dbReference type="GO" id="GO:0043531">
    <property type="term" value="F:ADP binding"/>
    <property type="evidence" value="ECO:0007669"/>
    <property type="project" value="InterPro"/>
</dbReference>
<feature type="compositionally biased region" description="Basic and acidic residues" evidence="8">
    <location>
        <begin position="1156"/>
        <end position="1167"/>
    </location>
</feature>
<dbReference type="InterPro" id="IPR002182">
    <property type="entry name" value="NB-ARC"/>
</dbReference>
<dbReference type="Gene3D" id="3.40.50.300">
    <property type="entry name" value="P-loop containing nucleotide triphosphate hydrolases"/>
    <property type="match status" value="1"/>
</dbReference>
<evidence type="ECO:0000256" key="1">
    <source>
        <dbReference type="ARBA" id="ARBA00011982"/>
    </source>
</evidence>
<dbReference type="GO" id="GO:0007165">
    <property type="term" value="P:signal transduction"/>
    <property type="evidence" value="ECO:0007669"/>
    <property type="project" value="InterPro"/>
</dbReference>
<feature type="domain" description="TIR" evidence="9">
    <location>
        <begin position="22"/>
        <end position="188"/>
    </location>
</feature>
<keyword evidence="6" id="KW-0520">NAD</keyword>
<dbReference type="SUPFAM" id="SSF52058">
    <property type="entry name" value="L domain-like"/>
    <property type="match status" value="2"/>
</dbReference>
<evidence type="ECO:0000256" key="8">
    <source>
        <dbReference type="SAM" id="MobiDB-lite"/>
    </source>
</evidence>
<dbReference type="Pfam" id="PF20160">
    <property type="entry name" value="C-JID"/>
    <property type="match status" value="1"/>
</dbReference>
<dbReference type="GO" id="GO:0006952">
    <property type="term" value="P:defense response"/>
    <property type="evidence" value="ECO:0007669"/>
    <property type="project" value="InterPro"/>
</dbReference>
<proteinExistence type="predicted"/>
<dbReference type="SMART" id="SM00255">
    <property type="entry name" value="TIR"/>
    <property type="match status" value="1"/>
</dbReference>
<dbReference type="PROSITE" id="PS51450">
    <property type="entry name" value="LRR"/>
    <property type="match status" value="1"/>
</dbReference>
<dbReference type="Pfam" id="PF23286">
    <property type="entry name" value="LRR_13"/>
    <property type="match status" value="1"/>
</dbReference>
<dbReference type="InterPro" id="IPR001611">
    <property type="entry name" value="Leu-rich_rpt"/>
</dbReference>
<evidence type="ECO:0000256" key="4">
    <source>
        <dbReference type="ARBA" id="ARBA00022801"/>
    </source>
</evidence>
<dbReference type="InterPro" id="IPR044974">
    <property type="entry name" value="Disease_R_plants"/>
</dbReference>
<keyword evidence="3" id="KW-0677">Repeat</keyword>
<dbReference type="Gene3D" id="3.40.50.10140">
    <property type="entry name" value="Toll/interleukin-1 receptor homology (TIR) domain"/>
    <property type="match status" value="1"/>
</dbReference>
<dbReference type="InterPro" id="IPR035897">
    <property type="entry name" value="Toll_tir_struct_dom_sf"/>
</dbReference>
<evidence type="ECO:0000256" key="7">
    <source>
        <dbReference type="ARBA" id="ARBA00047304"/>
    </source>
</evidence>
<dbReference type="Pfam" id="PF23282">
    <property type="entry name" value="WHD_ROQ1"/>
    <property type="match status" value="1"/>
</dbReference>
<dbReference type="AlphaFoldDB" id="A0A2N9G555"/>
<gene>
    <name evidence="10" type="ORF">FSB_LOCUS22574</name>
</gene>
<dbReference type="InterPro" id="IPR058192">
    <property type="entry name" value="WHD_ROQ1-like"/>
</dbReference>
<dbReference type="PANTHER" id="PTHR11017:SF559">
    <property type="entry name" value="DISEASE RESISTANCE PROTEIN CHL1"/>
    <property type="match status" value="1"/>
</dbReference>
<dbReference type="Pfam" id="PF00931">
    <property type="entry name" value="NB-ARC"/>
    <property type="match status" value="1"/>
</dbReference>
<dbReference type="GO" id="GO:0061809">
    <property type="term" value="F:NAD+ nucleosidase activity, cyclic ADP-ribose generating"/>
    <property type="evidence" value="ECO:0007669"/>
    <property type="project" value="UniProtKB-EC"/>
</dbReference>
<dbReference type="PRINTS" id="PR00364">
    <property type="entry name" value="DISEASERSIST"/>
</dbReference>
<name>A0A2N9G555_FAGSY</name>
<dbReference type="InterPro" id="IPR000157">
    <property type="entry name" value="TIR_dom"/>
</dbReference>
<keyword evidence="5" id="KW-0611">Plant defense</keyword>
<dbReference type="InterPro" id="IPR032675">
    <property type="entry name" value="LRR_dom_sf"/>
</dbReference>
<evidence type="ECO:0000256" key="2">
    <source>
        <dbReference type="ARBA" id="ARBA00022614"/>
    </source>
</evidence>
<dbReference type="EMBL" id="OIVN01001502">
    <property type="protein sequence ID" value="SPC94692.1"/>
    <property type="molecule type" value="Genomic_DNA"/>
</dbReference>
<dbReference type="PANTHER" id="PTHR11017">
    <property type="entry name" value="LEUCINE-RICH REPEAT-CONTAINING PROTEIN"/>
    <property type="match status" value="1"/>
</dbReference>
<evidence type="ECO:0000259" key="9">
    <source>
        <dbReference type="PROSITE" id="PS50104"/>
    </source>
</evidence>
<dbReference type="SUPFAM" id="SSF52200">
    <property type="entry name" value="Toll/Interleukin receptor TIR domain"/>
    <property type="match status" value="1"/>
</dbReference>
<feature type="region of interest" description="Disordered" evidence="8">
    <location>
        <begin position="1149"/>
        <end position="1220"/>
    </location>
</feature>
<protein>
    <recommendedName>
        <fullName evidence="1">ADP-ribosyl cyclase/cyclic ADP-ribose hydrolase</fullName>
        <ecNumber evidence="1">3.2.2.6</ecNumber>
    </recommendedName>
</protein>
<comment type="catalytic activity">
    <reaction evidence="7">
        <text>NAD(+) + H2O = ADP-D-ribose + nicotinamide + H(+)</text>
        <dbReference type="Rhea" id="RHEA:16301"/>
        <dbReference type="ChEBI" id="CHEBI:15377"/>
        <dbReference type="ChEBI" id="CHEBI:15378"/>
        <dbReference type="ChEBI" id="CHEBI:17154"/>
        <dbReference type="ChEBI" id="CHEBI:57540"/>
        <dbReference type="ChEBI" id="CHEBI:57967"/>
        <dbReference type="EC" id="3.2.2.6"/>
    </reaction>
    <physiologicalReaction direction="left-to-right" evidence="7">
        <dbReference type="Rhea" id="RHEA:16302"/>
    </physiologicalReaction>
</comment>
<organism evidence="10">
    <name type="scientific">Fagus sylvatica</name>
    <name type="common">Beechnut</name>
    <dbReference type="NCBI Taxonomy" id="28930"/>
    <lineage>
        <taxon>Eukaryota</taxon>
        <taxon>Viridiplantae</taxon>
        <taxon>Streptophyta</taxon>
        <taxon>Embryophyta</taxon>
        <taxon>Tracheophyta</taxon>
        <taxon>Spermatophyta</taxon>
        <taxon>Magnoliopsida</taxon>
        <taxon>eudicotyledons</taxon>
        <taxon>Gunneridae</taxon>
        <taxon>Pentapetalae</taxon>
        <taxon>rosids</taxon>
        <taxon>fabids</taxon>
        <taxon>Fagales</taxon>
        <taxon>Fagaceae</taxon>
        <taxon>Fagus</taxon>
    </lineage>
</organism>
<dbReference type="InterPro" id="IPR058546">
    <property type="entry name" value="RPS4B/Roq1-like_LRR"/>
</dbReference>
<dbReference type="PROSITE" id="PS50104">
    <property type="entry name" value="TIR"/>
    <property type="match status" value="1"/>
</dbReference>
<dbReference type="InterPro" id="IPR027417">
    <property type="entry name" value="P-loop_NTPase"/>
</dbReference>
<dbReference type="SUPFAM" id="SSF52540">
    <property type="entry name" value="P-loop containing nucleoside triphosphate hydrolases"/>
    <property type="match status" value="1"/>
</dbReference>
<feature type="compositionally biased region" description="Acidic residues" evidence="8">
    <location>
        <begin position="1202"/>
        <end position="1220"/>
    </location>
</feature>